<proteinExistence type="predicted"/>
<protein>
    <recommendedName>
        <fullName evidence="3">DUF2007 domain-containing protein</fullName>
    </recommendedName>
</protein>
<name>A0ABX7N316_9BACT</name>
<evidence type="ECO:0000313" key="2">
    <source>
        <dbReference type="Proteomes" id="UP000663090"/>
    </source>
</evidence>
<evidence type="ECO:0008006" key="3">
    <source>
        <dbReference type="Google" id="ProtNLM"/>
    </source>
</evidence>
<dbReference type="EMBL" id="CP071091">
    <property type="protein sequence ID" value="QSQ12097.1"/>
    <property type="molecule type" value="Genomic_DNA"/>
</dbReference>
<organism evidence="1 2">
    <name type="scientific">Myxococcus landrumensis</name>
    <dbReference type="NCBI Taxonomy" id="2813577"/>
    <lineage>
        <taxon>Bacteria</taxon>
        <taxon>Pseudomonadati</taxon>
        <taxon>Myxococcota</taxon>
        <taxon>Myxococcia</taxon>
        <taxon>Myxococcales</taxon>
        <taxon>Cystobacterineae</taxon>
        <taxon>Myxococcaceae</taxon>
        <taxon>Myxococcus</taxon>
    </lineage>
</organism>
<gene>
    <name evidence="1" type="ORF">JY572_27490</name>
</gene>
<evidence type="ECO:0000313" key="1">
    <source>
        <dbReference type="EMBL" id="QSQ12097.1"/>
    </source>
</evidence>
<dbReference type="RefSeq" id="WP_206713830.1">
    <property type="nucleotide sequence ID" value="NZ_CP071091.1"/>
</dbReference>
<dbReference type="Proteomes" id="UP000663090">
    <property type="component" value="Chromosome"/>
</dbReference>
<reference evidence="1 2" key="1">
    <citation type="submission" date="2021-02" db="EMBL/GenBank/DDBJ databases">
        <title>De Novo genome assembly of isolated myxobacteria.</title>
        <authorList>
            <person name="Stevens D.C."/>
        </authorList>
    </citation>
    <scope>NUCLEOTIDE SEQUENCE [LARGE SCALE GENOMIC DNA]</scope>
    <source>
        <strain evidence="1 2">SCHIC003</strain>
    </source>
</reference>
<sequence>MKRVQFSVHRTVGEARLLAGTLEAEGMSVEVRGESLAPLSGEIPSSETWVELWLLPEDLEQARGVLAELKENQEEAARSVECPGCREENPGNFELCWSCGVEIPRGLRTRLRAV</sequence>
<keyword evidence="2" id="KW-1185">Reference proteome</keyword>
<accession>A0ABX7N316</accession>